<evidence type="ECO:0000313" key="5">
    <source>
        <dbReference type="Proteomes" id="UP001497525"/>
    </source>
</evidence>
<dbReference type="GO" id="GO:0030688">
    <property type="term" value="C:preribosome, small subunit precursor"/>
    <property type="evidence" value="ECO:0007669"/>
    <property type="project" value="TreeGrafter"/>
</dbReference>
<evidence type="ECO:0000256" key="3">
    <source>
        <dbReference type="SAM" id="MobiDB-lite"/>
    </source>
</evidence>
<evidence type="ECO:0000256" key="1">
    <source>
        <dbReference type="ARBA" id="ARBA00009078"/>
    </source>
</evidence>
<accession>A0AAV2TWV7</accession>
<dbReference type="Pfam" id="PF04180">
    <property type="entry name" value="LTV"/>
    <property type="match status" value="1"/>
</dbReference>
<comment type="similarity">
    <text evidence="1">Belongs to the LTV1 family.</text>
</comment>
<sequence>MKKAGRRDFRPCALEPVERKPRVPLPGVPEHFNYGVFFDDDYDYMQHLKSATEFNERAEYKIVGIPEDEELKTDEPDSVGENLREPEVDPDNSVPDDLGLNSDAEQLSEYSEIEDDFIELAGGHKVVDSEEVCGENGDLEADGQAKHPRDLLPKDKVLMMERFLYGDNEQNVSEEELTSSSEDLEYPDEETIDSRQFEKLLMKCKNRANSASQSVVTGTSLMSEGLQYALSRDSRLLSKQHVKTDDLGELDNDVKQRTVAYESRLGDEVHSSGDSDLVQSDEDEERPKEIMDITTFSGQENNCRPNFDLLVIPRKSKSFCCSKNVSMEDLNSGNTNCISSAHSTVPDPSTVVRKKGESAEEKRMRKALVKQQRRERRKIRKANQLNFRLEHERELNAGVRMLSIS</sequence>
<dbReference type="GO" id="GO:0005829">
    <property type="term" value="C:cytosol"/>
    <property type="evidence" value="ECO:0007669"/>
    <property type="project" value="TreeGrafter"/>
</dbReference>
<reference evidence="4" key="1">
    <citation type="submission" date="2024-06" db="EMBL/GenBank/DDBJ databases">
        <authorList>
            <person name="Liu X."/>
            <person name="Lenzi L."/>
            <person name="Haldenby T S."/>
            <person name="Uol C."/>
        </authorList>
    </citation>
    <scope>NUCLEOTIDE SEQUENCE</scope>
</reference>
<feature type="compositionally biased region" description="Acidic residues" evidence="3">
    <location>
        <begin position="66"/>
        <end position="78"/>
    </location>
</feature>
<evidence type="ECO:0000313" key="4">
    <source>
        <dbReference type="EMBL" id="CAL5141327.1"/>
    </source>
</evidence>
<dbReference type="EMBL" id="CAXLJL010000845">
    <property type="protein sequence ID" value="CAL5141327.1"/>
    <property type="molecule type" value="Genomic_DNA"/>
</dbReference>
<feature type="compositionally biased region" description="Acidic residues" evidence="3">
    <location>
        <begin position="172"/>
        <end position="189"/>
    </location>
</feature>
<feature type="compositionally biased region" description="Basic and acidic residues" evidence="3">
    <location>
        <begin position="264"/>
        <end position="273"/>
    </location>
</feature>
<feature type="region of interest" description="Disordered" evidence="3">
    <location>
        <begin position="264"/>
        <end position="286"/>
    </location>
</feature>
<dbReference type="Proteomes" id="UP001497525">
    <property type="component" value="Unassembled WGS sequence"/>
</dbReference>
<feature type="compositionally biased region" description="Basic and acidic residues" evidence="3">
    <location>
        <begin position="1"/>
        <end position="21"/>
    </location>
</feature>
<evidence type="ECO:0000256" key="2">
    <source>
        <dbReference type="ARBA" id="ARBA00021561"/>
    </source>
</evidence>
<dbReference type="GO" id="GO:0042274">
    <property type="term" value="P:ribosomal small subunit biogenesis"/>
    <property type="evidence" value="ECO:0007669"/>
    <property type="project" value="InterPro"/>
</dbReference>
<dbReference type="PANTHER" id="PTHR21531:SF0">
    <property type="entry name" value="PROTEIN LTV1 HOMOLOG"/>
    <property type="match status" value="1"/>
</dbReference>
<dbReference type="PANTHER" id="PTHR21531">
    <property type="entry name" value="LOW-TEMPERATURE VIABILITY PROTEIN LTV1-RELATED"/>
    <property type="match status" value="1"/>
</dbReference>
<feature type="region of interest" description="Disordered" evidence="3">
    <location>
        <begin position="167"/>
        <end position="189"/>
    </location>
</feature>
<dbReference type="GO" id="GO:0005634">
    <property type="term" value="C:nucleus"/>
    <property type="evidence" value="ECO:0007669"/>
    <property type="project" value="TreeGrafter"/>
</dbReference>
<comment type="caution">
    <text evidence="4">The sequence shown here is derived from an EMBL/GenBank/DDBJ whole genome shotgun (WGS) entry which is preliminary data.</text>
</comment>
<name>A0AAV2TWV7_CALDB</name>
<gene>
    <name evidence="4" type="ORF">CDAUBV1_LOCUS16579</name>
</gene>
<feature type="region of interest" description="Disordered" evidence="3">
    <location>
        <begin position="65"/>
        <end position="100"/>
    </location>
</feature>
<dbReference type="GO" id="GO:0000056">
    <property type="term" value="P:ribosomal small subunit export from nucleus"/>
    <property type="evidence" value="ECO:0007669"/>
    <property type="project" value="TreeGrafter"/>
</dbReference>
<proteinExistence type="inferred from homology"/>
<dbReference type="AlphaFoldDB" id="A0AAV2TWV7"/>
<organism evidence="4 5">
    <name type="scientific">Calicophoron daubneyi</name>
    <name type="common">Rumen fluke</name>
    <name type="synonym">Paramphistomum daubneyi</name>
    <dbReference type="NCBI Taxonomy" id="300641"/>
    <lineage>
        <taxon>Eukaryota</taxon>
        <taxon>Metazoa</taxon>
        <taxon>Spiralia</taxon>
        <taxon>Lophotrochozoa</taxon>
        <taxon>Platyhelminthes</taxon>
        <taxon>Trematoda</taxon>
        <taxon>Digenea</taxon>
        <taxon>Plagiorchiida</taxon>
        <taxon>Pronocephalata</taxon>
        <taxon>Paramphistomoidea</taxon>
        <taxon>Paramphistomidae</taxon>
        <taxon>Calicophoron</taxon>
    </lineage>
</organism>
<dbReference type="InterPro" id="IPR007307">
    <property type="entry name" value="Ltv1"/>
</dbReference>
<feature type="region of interest" description="Disordered" evidence="3">
    <location>
        <begin position="1"/>
        <end position="25"/>
    </location>
</feature>
<protein>
    <recommendedName>
        <fullName evidence="2">Protein LTV1 homolog</fullName>
    </recommendedName>
</protein>